<evidence type="ECO:0000256" key="4">
    <source>
        <dbReference type="ARBA" id="ARBA00023125"/>
    </source>
</evidence>
<gene>
    <name evidence="10" type="ORF">DSM3645_27418</name>
</gene>
<dbReference type="InterPro" id="IPR039420">
    <property type="entry name" value="WalR-like"/>
</dbReference>
<dbReference type="GO" id="GO:0006355">
    <property type="term" value="P:regulation of DNA-templated transcription"/>
    <property type="evidence" value="ECO:0007669"/>
    <property type="project" value="InterPro"/>
</dbReference>
<name>A3ZX05_9BACT</name>
<feature type="DNA-binding region" description="OmpR/PhoB-type" evidence="7">
    <location>
        <begin position="135"/>
        <end position="233"/>
    </location>
</feature>
<feature type="modified residue" description="4-aspartylphosphate" evidence="6">
    <location>
        <position position="62"/>
    </location>
</feature>
<dbReference type="CDD" id="cd17624">
    <property type="entry name" value="REC_OmpR_PmrA-like"/>
    <property type="match status" value="1"/>
</dbReference>
<dbReference type="STRING" id="314230.DSM3645_27418"/>
<evidence type="ECO:0000313" key="10">
    <source>
        <dbReference type="EMBL" id="EAQ78882.1"/>
    </source>
</evidence>
<keyword evidence="4 7" id="KW-0238">DNA-binding</keyword>
<dbReference type="InterPro" id="IPR001789">
    <property type="entry name" value="Sig_transdc_resp-reg_receiver"/>
</dbReference>
<dbReference type="InterPro" id="IPR001867">
    <property type="entry name" value="OmpR/PhoB-type_DNA-bd"/>
</dbReference>
<dbReference type="Proteomes" id="UP000004358">
    <property type="component" value="Unassembled WGS sequence"/>
</dbReference>
<dbReference type="SUPFAM" id="SSF52172">
    <property type="entry name" value="CheY-like"/>
    <property type="match status" value="1"/>
</dbReference>
<dbReference type="Gene3D" id="1.10.10.10">
    <property type="entry name" value="Winged helix-like DNA-binding domain superfamily/Winged helix DNA-binding domain"/>
    <property type="match status" value="1"/>
</dbReference>
<organism evidence="10 11">
    <name type="scientific">Blastopirellula marina DSM 3645</name>
    <dbReference type="NCBI Taxonomy" id="314230"/>
    <lineage>
        <taxon>Bacteria</taxon>
        <taxon>Pseudomonadati</taxon>
        <taxon>Planctomycetota</taxon>
        <taxon>Planctomycetia</taxon>
        <taxon>Pirellulales</taxon>
        <taxon>Pirellulaceae</taxon>
        <taxon>Blastopirellula</taxon>
    </lineage>
</organism>
<evidence type="ECO:0000313" key="11">
    <source>
        <dbReference type="Proteomes" id="UP000004358"/>
    </source>
</evidence>
<dbReference type="PROSITE" id="PS51755">
    <property type="entry name" value="OMPR_PHOB"/>
    <property type="match status" value="1"/>
</dbReference>
<dbReference type="Gene3D" id="3.40.50.2300">
    <property type="match status" value="1"/>
</dbReference>
<feature type="domain" description="Response regulatory" evidence="8">
    <location>
        <begin position="13"/>
        <end position="127"/>
    </location>
</feature>
<dbReference type="SMART" id="SM00862">
    <property type="entry name" value="Trans_reg_C"/>
    <property type="match status" value="1"/>
</dbReference>
<dbReference type="Pfam" id="PF00486">
    <property type="entry name" value="Trans_reg_C"/>
    <property type="match status" value="1"/>
</dbReference>
<dbReference type="Pfam" id="PF00072">
    <property type="entry name" value="Response_reg"/>
    <property type="match status" value="1"/>
</dbReference>
<keyword evidence="1 6" id="KW-0597">Phosphoprotein</keyword>
<dbReference type="EMBL" id="AANZ01000017">
    <property type="protein sequence ID" value="EAQ78882.1"/>
    <property type="molecule type" value="Genomic_DNA"/>
</dbReference>
<evidence type="ECO:0000256" key="6">
    <source>
        <dbReference type="PROSITE-ProRule" id="PRU00169"/>
    </source>
</evidence>
<comment type="caution">
    <text evidence="10">The sequence shown here is derived from an EMBL/GenBank/DDBJ whole genome shotgun (WGS) entry which is preliminary data.</text>
</comment>
<dbReference type="PROSITE" id="PS50110">
    <property type="entry name" value="RESPONSE_REGULATORY"/>
    <property type="match status" value="1"/>
</dbReference>
<dbReference type="eggNOG" id="COG0745">
    <property type="taxonomic scope" value="Bacteria"/>
</dbReference>
<keyword evidence="5" id="KW-0804">Transcription</keyword>
<evidence type="ECO:0000256" key="3">
    <source>
        <dbReference type="ARBA" id="ARBA00023015"/>
    </source>
</evidence>
<dbReference type="AlphaFoldDB" id="A3ZX05"/>
<feature type="domain" description="OmpR/PhoB-type" evidence="9">
    <location>
        <begin position="135"/>
        <end position="233"/>
    </location>
</feature>
<dbReference type="GO" id="GO:0000156">
    <property type="term" value="F:phosphorelay response regulator activity"/>
    <property type="evidence" value="ECO:0007669"/>
    <property type="project" value="TreeGrafter"/>
</dbReference>
<dbReference type="FunFam" id="1.10.10.10:FF:000005">
    <property type="entry name" value="Two-component system response regulator"/>
    <property type="match status" value="1"/>
</dbReference>
<evidence type="ECO:0000256" key="1">
    <source>
        <dbReference type="ARBA" id="ARBA00022553"/>
    </source>
</evidence>
<proteinExistence type="predicted"/>
<dbReference type="CDD" id="cd00383">
    <property type="entry name" value="trans_reg_C"/>
    <property type="match status" value="1"/>
</dbReference>
<protein>
    <submittedName>
        <fullName evidence="10">DNA-binding response regulator</fullName>
    </submittedName>
</protein>
<dbReference type="Gene3D" id="6.10.250.690">
    <property type="match status" value="1"/>
</dbReference>
<accession>A3ZX05</accession>
<evidence type="ECO:0000259" key="8">
    <source>
        <dbReference type="PROSITE" id="PS50110"/>
    </source>
</evidence>
<dbReference type="GO" id="GO:0000976">
    <property type="term" value="F:transcription cis-regulatory region binding"/>
    <property type="evidence" value="ECO:0007669"/>
    <property type="project" value="TreeGrafter"/>
</dbReference>
<evidence type="ECO:0000256" key="5">
    <source>
        <dbReference type="ARBA" id="ARBA00023163"/>
    </source>
</evidence>
<dbReference type="GO" id="GO:0032993">
    <property type="term" value="C:protein-DNA complex"/>
    <property type="evidence" value="ECO:0007669"/>
    <property type="project" value="TreeGrafter"/>
</dbReference>
<reference evidence="10 11" key="1">
    <citation type="submission" date="2006-02" db="EMBL/GenBank/DDBJ databases">
        <authorList>
            <person name="Amann R."/>
            <person name="Ferriera S."/>
            <person name="Johnson J."/>
            <person name="Kravitz S."/>
            <person name="Halpern A."/>
            <person name="Remington K."/>
            <person name="Beeson K."/>
            <person name="Tran B."/>
            <person name="Rogers Y.-H."/>
            <person name="Friedman R."/>
            <person name="Venter J.C."/>
        </authorList>
    </citation>
    <scope>NUCLEOTIDE SEQUENCE [LARGE SCALE GENOMIC DNA]</scope>
    <source>
        <strain evidence="10 11">DSM 3645</strain>
    </source>
</reference>
<dbReference type="SMART" id="SM00448">
    <property type="entry name" value="REC"/>
    <property type="match status" value="1"/>
</dbReference>
<dbReference type="InterPro" id="IPR011006">
    <property type="entry name" value="CheY-like_superfamily"/>
</dbReference>
<evidence type="ECO:0000256" key="7">
    <source>
        <dbReference type="PROSITE-ProRule" id="PRU01091"/>
    </source>
</evidence>
<evidence type="ECO:0000259" key="9">
    <source>
        <dbReference type="PROSITE" id="PS51755"/>
    </source>
</evidence>
<keyword evidence="3" id="KW-0805">Transcription regulation</keyword>
<dbReference type="PANTHER" id="PTHR48111">
    <property type="entry name" value="REGULATOR OF RPOS"/>
    <property type="match status" value="1"/>
</dbReference>
<evidence type="ECO:0000256" key="2">
    <source>
        <dbReference type="ARBA" id="ARBA00023012"/>
    </source>
</evidence>
<dbReference type="GO" id="GO:0005829">
    <property type="term" value="C:cytosol"/>
    <property type="evidence" value="ECO:0007669"/>
    <property type="project" value="TreeGrafter"/>
</dbReference>
<dbReference type="InterPro" id="IPR036388">
    <property type="entry name" value="WH-like_DNA-bd_sf"/>
</dbReference>
<sequence length="234" mass="26130">MGCKNEARIAVMHILVVEDEQLLGKSLSRGLTEAGHECTWTRSGEKGLEYARTQQFDAILLDLMLPGIGGLEVVRTLRDEGIGTPLLILTALGSVDDRVQGLDHGADDYMVKPFAFPELLARLNAMWRRASPRPALNYEAGPLALDLGSRKVTRSSKEIDLSPSEFSILELLMRHAGQIVSRKMLNEHLWGQDWNGMTNVIDVHINHLRQKVDRGFDEPLIHTVRGRGYVLRTG</sequence>
<dbReference type="HOGENOM" id="CLU_000445_30_1_0"/>
<dbReference type="PANTHER" id="PTHR48111:SF22">
    <property type="entry name" value="REGULATOR OF RPOS"/>
    <property type="match status" value="1"/>
</dbReference>
<keyword evidence="2" id="KW-0902">Two-component regulatory system</keyword>